<dbReference type="EMBL" id="JACHMH010000001">
    <property type="protein sequence ID" value="MBB4678471.1"/>
    <property type="molecule type" value="Genomic_DNA"/>
</dbReference>
<keyword evidence="2" id="KW-0732">Signal</keyword>
<keyword evidence="4" id="KW-1185">Reference proteome</keyword>
<feature type="chain" id="PRO_5030937469" evidence="2">
    <location>
        <begin position="26"/>
        <end position="307"/>
    </location>
</feature>
<comment type="caution">
    <text evidence="3">The sequence shown here is derived from an EMBL/GenBank/DDBJ whole genome shotgun (WGS) entry which is preliminary data.</text>
</comment>
<dbReference type="InterPro" id="IPR011049">
    <property type="entry name" value="Serralysin-like_metalloprot_C"/>
</dbReference>
<reference evidence="3 4" key="1">
    <citation type="submission" date="2020-08" db="EMBL/GenBank/DDBJ databases">
        <title>Sequencing the genomes of 1000 actinobacteria strains.</title>
        <authorList>
            <person name="Klenk H.-P."/>
        </authorList>
    </citation>
    <scope>NUCLEOTIDE SEQUENCE [LARGE SCALE GENOMIC DNA]</scope>
    <source>
        <strain evidence="3 4">DSM 44230</strain>
    </source>
</reference>
<name>A0A7W7FTR7_9PSEU</name>
<feature type="region of interest" description="Disordered" evidence="1">
    <location>
        <begin position="254"/>
        <end position="293"/>
    </location>
</feature>
<dbReference type="AlphaFoldDB" id="A0A7W7FTR7"/>
<dbReference type="Proteomes" id="UP000533598">
    <property type="component" value="Unassembled WGS sequence"/>
</dbReference>
<proteinExistence type="predicted"/>
<dbReference type="PRINTS" id="PR00313">
    <property type="entry name" value="CABNDNGRPT"/>
</dbReference>
<accession>A0A7W7FTR7</accession>
<evidence type="ECO:0000313" key="3">
    <source>
        <dbReference type="EMBL" id="MBB4678471.1"/>
    </source>
</evidence>
<feature type="signal peptide" evidence="2">
    <location>
        <begin position="1"/>
        <end position="25"/>
    </location>
</feature>
<sequence>MLRKLPYLALAVGMTMAFGTLPAHAQDPVCTVNGKPTRGVDKGDHFDIFGTDGNDVIKCHVTDLNDGEESVIVYAGAGDDDVFFGGVYPAQADGPPDTVNLGPGNDKFSSIVDTRAANLGIINGGLGNDTITLGREGYDFGAHGNDGIINGGPGNDTIKLYGGNATDNVNIANAGTGKVNGNEGDDTILLQGGRSGTTKCGDAANSGTVTGGKGNDTITLIGGEPRLETCDTATGEANGNDVADPELAGKVFGGPGDDKITLTGGRNSDTGRQAPSNDEEGEVDGGLGNDTCVFTPKSVGSVDNCKP</sequence>
<evidence type="ECO:0000313" key="4">
    <source>
        <dbReference type="Proteomes" id="UP000533598"/>
    </source>
</evidence>
<evidence type="ECO:0000256" key="1">
    <source>
        <dbReference type="SAM" id="MobiDB-lite"/>
    </source>
</evidence>
<feature type="compositionally biased region" description="Polar residues" evidence="1">
    <location>
        <begin position="264"/>
        <end position="276"/>
    </location>
</feature>
<evidence type="ECO:0000256" key="2">
    <source>
        <dbReference type="SAM" id="SignalP"/>
    </source>
</evidence>
<organism evidence="3 4">
    <name type="scientific">Crossiella cryophila</name>
    <dbReference type="NCBI Taxonomy" id="43355"/>
    <lineage>
        <taxon>Bacteria</taxon>
        <taxon>Bacillati</taxon>
        <taxon>Actinomycetota</taxon>
        <taxon>Actinomycetes</taxon>
        <taxon>Pseudonocardiales</taxon>
        <taxon>Pseudonocardiaceae</taxon>
        <taxon>Crossiella</taxon>
    </lineage>
</organism>
<dbReference type="Gene3D" id="2.160.20.160">
    <property type="match status" value="1"/>
</dbReference>
<dbReference type="GO" id="GO:0005509">
    <property type="term" value="F:calcium ion binding"/>
    <property type="evidence" value="ECO:0007669"/>
    <property type="project" value="InterPro"/>
</dbReference>
<dbReference type="SUPFAM" id="SSF51120">
    <property type="entry name" value="beta-Roll"/>
    <property type="match status" value="2"/>
</dbReference>
<dbReference type="RefSeq" id="WP_185004300.1">
    <property type="nucleotide sequence ID" value="NZ_BAAAUI010000066.1"/>
</dbReference>
<gene>
    <name evidence="3" type="ORF">HNR67_004589</name>
</gene>
<protein>
    <submittedName>
        <fullName evidence="3">Ca2+-binding RTX toxin-like protein</fullName>
    </submittedName>
</protein>